<comment type="caution">
    <text evidence="1">The sequence shown here is derived from an EMBL/GenBank/DDBJ whole genome shotgun (WGS) entry which is preliminary data.</text>
</comment>
<accession>A0ACB9YIU6</accession>
<organism evidence="1 2">
    <name type="scientific">Hypoxylon rubiginosum</name>
    <dbReference type="NCBI Taxonomy" id="110542"/>
    <lineage>
        <taxon>Eukaryota</taxon>
        <taxon>Fungi</taxon>
        <taxon>Dikarya</taxon>
        <taxon>Ascomycota</taxon>
        <taxon>Pezizomycotina</taxon>
        <taxon>Sordariomycetes</taxon>
        <taxon>Xylariomycetidae</taxon>
        <taxon>Xylariales</taxon>
        <taxon>Hypoxylaceae</taxon>
        <taxon>Hypoxylon</taxon>
    </lineage>
</organism>
<sequence length="54" mass="5930">MCVEFVALAKIPVPGDSLPLDNGPGKYRRAGRGRVVKSSFEWLEACELLDLIVI</sequence>
<evidence type="ECO:0000313" key="1">
    <source>
        <dbReference type="EMBL" id="KAI4859068.1"/>
    </source>
</evidence>
<name>A0ACB9YIU6_9PEZI</name>
<proteinExistence type="predicted"/>
<reference evidence="1 2" key="1">
    <citation type="journal article" date="2022" name="New Phytol.">
        <title>Ecological generalism drives hyperdiversity of secondary metabolite gene clusters in xylarialean endophytes.</title>
        <authorList>
            <person name="Franco M.E.E."/>
            <person name="Wisecaver J.H."/>
            <person name="Arnold A.E."/>
            <person name="Ju Y.M."/>
            <person name="Slot J.C."/>
            <person name="Ahrendt S."/>
            <person name="Moore L.P."/>
            <person name="Eastman K.E."/>
            <person name="Scott K."/>
            <person name="Konkel Z."/>
            <person name="Mondo S.J."/>
            <person name="Kuo A."/>
            <person name="Hayes R.D."/>
            <person name="Haridas S."/>
            <person name="Andreopoulos B."/>
            <person name="Riley R."/>
            <person name="LaButti K."/>
            <person name="Pangilinan J."/>
            <person name="Lipzen A."/>
            <person name="Amirebrahimi M."/>
            <person name="Yan J."/>
            <person name="Adam C."/>
            <person name="Keymanesh K."/>
            <person name="Ng V."/>
            <person name="Louie K."/>
            <person name="Northen T."/>
            <person name="Drula E."/>
            <person name="Henrissat B."/>
            <person name="Hsieh H.M."/>
            <person name="Youens-Clark K."/>
            <person name="Lutzoni F."/>
            <person name="Miadlikowska J."/>
            <person name="Eastwood D.C."/>
            <person name="Hamelin R.C."/>
            <person name="Grigoriev I.V."/>
            <person name="U'Ren J.M."/>
        </authorList>
    </citation>
    <scope>NUCLEOTIDE SEQUENCE [LARGE SCALE GENOMIC DNA]</scope>
    <source>
        <strain evidence="1 2">CBS 119005</strain>
    </source>
</reference>
<protein>
    <submittedName>
        <fullName evidence="1">Uncharacterized protein</fullName>
    </submittedName>
</protein>
<keyword evidence="2" id="KW-1185">Reference proteome</keyword>
<dbReference type="Proteomes" id="UP001497700">
    <property type="component" value="Unassembled WGS sequence"/>
</dbReference>
<gene>
    <name evidence="1" type="ORF">F4820DRAFT_440894</name>
</gene>
<dbReference type="EMBL" id="MU393660">
    <property type="protein sequence ID" value="KAI4859068.1"/>
    <property type="molecule type" value="Genomic_DNA"/>
</dbReference>
<evidence type="ECO:0000313" key="2">
    <source>
        <dbReference type="Proteomes" id="UP001497700"/>
    </source>
</evidence>